<comment type="function">
    <text evidence="10">Cytokine that promotes the proliferation, survival and differentiation of monocytes and macrophages. Promotes the release of pro-inflammatory chemokines, and thereby plays an important role in innate immunity and in inflammatory processes. Plays an important role in the regulation of osteoclast proliferation and differentiation, and in the regulation of bone resorption. Signaling via CSF1R and its downstream effectors stimulates phosphorylation of MAPK1/ERK2 AND MAPK3/ERK1.</text>
</comment>
<evidence type="ECO:0000256" key="6">
    <source>
        <dbReference type="ARBA" id="ARBA00022859"/>
    </source>
</evidence>
<evidence type="ECO:0000256" key="7">
    <source>
        <dbReference type="ARBA" id="ARBA00023030"/>
    </source>
</evidence>
<dbReference type="GO" id="GO:0008083">
    <property type="term" value="F:growth factor activity"/>
    <property type="evidence" value="ECO:0007669"/>
    <property type="project" value="UniProtKB-KW"/>
</dbReference>
<dbReference type="GO" id="GO:0045651">
    <property type="term" value="P:positive regulation of macrophage differentiation"/>
    <property type="evidence" value="ECO:0000318"/>
    <property type="project" value="GO_Central"/>
</dbReference>
<dbReference type="PRINTS" id="PR01938">
    <property type="entry name" value="INTRLEUKIN34"/>
</dbReference>
<evidence type="ECO:0000256" key="3">
    <source>
        <dbReference type="ARBA" id="ARBA00022525"/>
    </source>
</evidence>
<evidence type="ECO:0000256" key="14">
    <source>
        <dbReference type="SAM" id="MobiDB-lite"/>
    </source>
</evidence>
<evidence type="ECO:0000256" key="2">
    <source>
        <dbReference type="ARBA" id="ARBA00022514"/>
    </source>
</evidence>
<dbReference type="eggNOG" id="ENOG502S2ET">
    <property type="taxonomic scope" value="Eukaryota"/>
</dbReference>
<dbReference type="STRING" id="13616.ENSMODP00000017899"/>
<dbReference type="PANTHER" id="PTHR28606:SF1">
    <property type="entry name" value="INTERLEUKIN-34"/>
    <property type="match status" value="1"/>
</dbReference>
<keyword evidence="9" id="KW-0395">Inflammatory response</keyword>
<keyword evidence="3" id="KW-0964">Secreted</keyword>
<dbReference type="GO" id="GO:0005615">
    <property type="term" value="C:extracellular space"/>
    <property type="evidence" value="ECO:0000318"/>
    <property type="project" value="GO_Central"/>
</dbReference>
<dbReference type="PANTHER" id="PTHR28606">
    <property type="entry name" value="INTERLEUKIN-34"/>
    <property type="match status" value="1"/>
</dbReference>
<dbReference type="Gene3D" id="1.20.1250.80">
    <property type="entry name" value="Interleukin-34"/>
    <property type="match status" value="1"/>
</dbReference>
<dbReference type="HOGENOM" id="CLU_102223_1_0_1"/>
<dbReference type="GO" id="GO:0005157">
    <property type="term" value="F:macrophage colony-stimulating factor receptor binding"/>
    <property type="evidence" value="ECO:0000318"/>
    <property type="project" value="GO_Central"/>
</dbReference>
<gene>
    <name evidence="15" type="primary">IL34</name>
</gene>
<keyword evidence="16" id="KW-1185">Reference proteome</keyword>
<evidence type="ECO:0000256" key="12">
    <source>
        <dbReference type="ARBA" id="ARBA00064090"/>
    </source>
</evidence>
<comment type="subunit">
    <text evidence="12">Homodimer. Interacts with CSF1R.</text>
</comment>
<evidence type="ECO:0000313" key="16">
    <source>
        <dbReference type="Proteomes" id="UP000002280"/>
    </source>
</evidence>
<name>F6W3U1_MONDO</name>
<evidence type="ECO:0000313" key="15">
    <source>
        <dbReference type="Ensembl" id="ENSMODP00000017899.3"/>
    </source>
</evidence>
<dbReference type="InterPro" id="IPR020415">
    <property type="entry name" value="IL-34"/>
</dbReference>
<keyword evidence="8" id="KW-0325">Glycoprotein</keyword>
<reference evidence="15" key="2">
    <citation type="submission" date="2025-08" db="UniProtKB">
        <authorList>
            <consortium name="Ensembl"/>
        </authorList>
    </citation>
    <scope>IDENTIFICATION</scope>
</reference>
<protein>
    <recommendedName>
        <fullName evidence="13">Interleukin-34</fullName>
    </recommendedName>
</protein>
<dbReference type="GeneTree" id="ENSGT00390000000932"/>
<evidence type="ECO:0000256" key="9">
    <source>
        <dbReference type="ARBA" id="ARBA00023198"/>
    </source>
</evidence>
<feature type="region of interest" description="Disordered" evidence="14">
    <location>
        <begin position="245"/>
        <end position="279"/>
    </location>
</feature>
<dbReference type="GO" id="GO:0005125">
    <property type="term" value="F:cytokine activity"/>
    <property type="evidence" value="ECO:0007669"/>
    <property type="project" value="UniProtKB-KW"/>
</dbReference>
<evidence type="ECO:0000256" key="4">
    <source>
        <dbReference type="ARBA" id="ARBA00022588"/>
    </source>
</evidence>
<dbReference type="Ensembl" id="ENSMODT00000018228.3">
    <property type="protein sequence ID" value="ENSMODP00000017899.3"/>
    <property type="gene ID" value="ENSMODG00000014322.3"/>
</dbReference>
<dbReference type="InParanoid" id="F6W3U1"/>
<dbReference type="FunFam" id="1.20.1250.80:FF:000001">
    <property type="entry name" value="Interleukin-34"/>
    <property type="match status" value="1"/>
</dbReference>
<evidence type="ECO:0000256" key="11">
    <source>
        <dbReference type="ARBA" id="ARBA00061176"/>
    </source>
</evidence>
<keyword evidence="7" id="KW-0339">Growth factor</keyword>
<dbReference type="Bgee" id="ENSMODG00000014322">
    <property type="expression patterns" value="Expressed in blood and 17 other cell types or tissues"/>
</dbReference>
<evidence type="ECO:0000256" key="8">
    <source>
        <dbReference type="ARBA" id="ARBA00023180"/>
    </source>
</evidence>
<dbReference type="Proteomes" id="UP000002280">
    <property type="component" value="Chromosome 1"/>
</dbReference>
<dbReference type="GO" id="GO:0010604">
    <property type="term" value="P:positive regulation of macromolecule metabolic process"/>
    <property type="evidence" value="ECO:0007669"/>
    <property type="project" value="UniProtKB-ARBA"/>
</dbReference>
<keyword evidence="2" id="KW-0202">Cytokine</keyword>
<keyword evidence="5" id="KW-0732">Signal</keyword>
<comment type="similarity">
    <text evidence="11">Belongs to the IL-34 family.</text>
</comment>
<reference evidence="15" key="3">
    <citation type="submission" date="2025-09" db="UniProtKB">
        <authorList>
            <consortium name="Ensembl"/>
        </authorList>
    </citation>
    <scope>IDENTIFICATION</scope>
</reference>
<evidence type="ECO:0000256" key="10">
    <source>
        <dbReference type="ARBA" id="ARBA00056911"/>
    </source>
</evidence>
<keyword evidence="4" id="KW-0399">Innate immunity</keyword>
<dbReference type="GO" id="GO:0045657">
    <property type="term" value="P:positive regulation of monocyte differentiation"/>
    <property type="evidence" value="ECO:0000318"/>
    <property type="project" value="GO_Central"/>
</dbReference>
<evidence type="ECO:0000256" key="1">
    <source>
        <dbReference type="ARBA" id="ARBA00004613"/>
    </source>
</evidence>
<reference evidence="15 16" key="1">
    <citation type="journal article" date="2007" name="Nature">
        <title>Genome of the marsupial Monodelphis domestica reveals innovation in non-coding sequences.</title>
        <authorList>
            <person name="Mikkelsen T.S."/>
            <person name="Wakefield M.J."/>
            <person name="Aken B."/>
            <person name="Amemiya C.T."/>
            <person name="Chang J.L."/>
            <person name="Duke S."/>
            <person name="Garber M."/>
            <person name="Gentles A.J."/>
            <person name="Goodstadt L."/>
            <person name="Heger A."/>
            <person name="Jurka J."/>
            <person name="Kamal M."/>
            <person name="Mauceli E."/>
            <person name="Searle S.M."/>
            <person name="Sharpe T."/>
            <person name="Baker M.L."/>
            <person name="Batzer M.A."/>
            <person name="Benos P.V."/>
            <person name="Belov K."/>
            <person name="Clamp M."/>
            <person name="Cook A."/>
            <person name="Cuff J."/>
            <person name="Das R."/>
            <person name="Davidow L."/>
            <person name="Deakin J.E."/>
            <person name="Fazzari M.J."/>
            <person name="Glass J.L."/>
            <person name="Grabherr M."/>
            <person name="Greally J.M."/>
            <person name="Gu W."/>
            <person name="Hore T.A."/>
            <person name="Huttley G.A."/>
            <person name="Kleber M."/>
            <person name="Jirtle R.L."/>
            <person name="Koina E."/>
            <person name="Lee J.T."/>
            <person name="Mahony S."/>
            <person name="Marra M.A."/>
            <person name="Miller R.D."/>
            <person name="Nicholls R.D."/>
            <person name="Oda M."/>
            <person name="Papenfuss A.T."/>
            <person name="Parra Z.E."/>
            <person name="Pollock D.D."/>
            <person name="Ray D.A."/>
            <person name="Schein J.E."/>
            <person name="Speed T.P."/>
            <person name="Thompson K."/>
            <person name="VandeBerg J.L."/>
            <person name="Wade C.M."/>
            <person name="Walker J.A."/>
            <person name="Waters P.D."/>
            <person name="Webber C."/>
            <person name="Weidman J.R."/>
            <person name="Xie X."/>
            <person name="Zody M.C."/>
            <person name="Baldwin J."/>
            <person name="Abdouelleil A."/>
            <person name="Abdulkadir J."/>
            <person name="Abebe A."/>
            <person name="Abera B."/>
            <person name="Abreu J."/>
            <person name="Acer S.C."/>
            <person name="Aftuck L."/>
            <person name="Alexander A."/>
            <person name="An P."/>
            <person name="Anderson E."/>
            <person name="Anderson S."/>
            <person name="Arachi H."/>
            <person name="Azer M."/>
            <person name="Bachantsang P."/>
            <person name="Barry A."/>
            <person name="Bayul T."/>
            <person name="Berlin A."/>
            <person name="Bessette D."/>
            <person name="Bloom T."/>
            <person name="Bloom T."/>
            <person name="Boguslavskiy L."/>
            <person name="Bonnet C."/>
            <person name="Boukhgalter B."/>
            <person name="Bourzgui I."/>
            <person name="Brown A."/>
            <person name="Cahill P."/>
            <person name="Channer S."/>
            <person name="Cheshatsang Y."/>
            <person name="Chuda L."/>
            <person name="Citroen M."/>
            <person name="Collymore A."/>
            <person name="Cooke P."/>
            <person name="Costello M."/>
            <person name="D'Aco K."/>
            <person name="Daza R."/>
            <person name="De Haan G."/>
            <person name="DeGray S."/>
            <person name="DeMaso C."/>
            <person name="Dhargay N."/>
            <person name="Dooley K."/>
            <person name="Dooley E."/>
            <person name="Doricent M."/>
            <person name="Dorje P."/>
            <person name="Dorjee K."/>
            <person name="Dupes A."/>
            <person name="Elong R."/>
            <person name="Falk J."/>
            <person name="Farina A."/>
            <person name="Faro S."/>
            <person name="Ferguson D."/>
            <person name="Fisher S."/>
            <person name="Foley C.D."/>
            <person name="Franke A."/>
            <person name="Friedrich D."/>
            <person name="Gadbois L."/>
            <person name="Gearin G."/>
            <person name="Gearin C.R."/>
            <person name="Giannoukos G."/>
            <person name="Goode T."/>
            <person name="Graham J."/>
            <person name="Grandbois E."/>
            <person name="Grewal S."/>
            <person name="Gyaltsen K."/>
            <person name="Hafez N."/>
            <person name="Hagos B."/>
            <person name="Hall J."/>
            <person name="Henson C."/>
            <person name="Hollinger A."/>
            <person name="Honan T."/>
            <person name="Huard M.D."/>
            <person name="Hughes L."/>
            <person name="Hurhula B."/>
            <person name="Husby M.E."/>
            <person name="Kamat A."/>
            <person name="Kanga B."/>
            <person name="Kashin S."/>
            <person name="Khazanovich D."/>
            <person name="Kisner P."/>
            <person name="Lance K."/>
            <person name="Lara M."/>
            <person name="Lee W."/>
            <person name="Lennon N."/>
            <person name="Letendre F."/>
            <person name="LeVine R."/>
            <person name="Lipovsky A."/>
            <person name="Liu X."/>
            <person name="Liu J."/>
            <person name="Liu S."/>
            <person name="Lokyitsang T."/>
            <person name="Lokyitsang Y."/>
            <person name="Lubonja R."/>
            <person name="Lui A."/>
            <person name="MacDonald P."/>
            <person name="Magnisalis V."/>
            <person name="Maru K."/>
            <person name="Matthews C."/>
            <person name="McCusker W."/>
            <person name="McDonough S."/>
            <person name="Mehta T."/>
            <person name="Meldrim J."/>
            <person name="Meneus L."/>
            <person name="Mihai O."/>
            <person name="Mihalev A."/>
            <person name="Mihova T."/>
            <person name="Mittelman R."/>
            <person name="Mlenga V."/>
            <person name="Montmayeur A."/>
            <person name="Mulrain L."/>
            <person name="Navidi A."/>
            <person name="Naylor J."/>
            <person name="Negash T."/>
            <person name="Nguyen T."/>
            <person name="Nguyen N."/>
            <person name="Nicol R."/>
            <person name="Norbu C."/>
            <person name="Norbu N."/>
            <person name="Novod N."/>
            <person name="O'Neill B."/>
            <person name="Osman S."/>
            <person name="Markiewicz E."/>
            <person name="Oyono O.L."/>
            <person name="Patti C."/>
            <person name="Phunkhang P."/>
            <person name="Pierre F."/>
            <person name="Priest M."/>
            <person name="Raghuraman S."/>
            <person name="Rege F."/>
            <person name="Reyes R."/>
            <person name="Rise C."/>
            <person name="Rogov P."/>
            <person name="Ross K."/>
            <person name="Ryan E."/>
            <person name="Settipalli S."/>
            <person name="Shea T."/>
            <person name="Sherpa N."/>
            <person name="Shi L."/>
            <person name="Shih D."/>
            <person name="Sparrow T."/>
            <person name="Spaulding J."/>
            <person name="Stalker J."/>
            <person name="Stange-Thomann N."/>
            <person name="Stavropoulos S."/>
            <person name="Stone C."/>
            <person name="Strader C."/>
            <person name="Tesfaye S."/>
            <person name="Thomson T."/>
            <person name="Thoulutsang Y."/>
            <person name="Thoulutsang D."/>
            <person name="Topham K."/>
            <person name="Topping I."/>
            <person name="Tsamla T."/>
            <person name="Vassiliev H."/>
            <person name="Vo A."/>
            <person name="Wangchuk T."/>
            <person name="Wangdi T."/>
            <person name="Weiand M."/>
            <person name="Wilkinson J."/>
            <person name="Wilson A."/>
            <person name="Yadav S."/>
            <person name="Young G."/>
            <person name="Yu Q."/>
            <person name="Zembek L."/>
            <person name="Zhong D."/>
            <person name="Zimmer A."/>
            <person name="Zwirko Z."/>
            <person name="Jaffe D.B."/>
            <person name="Alvarez P."/>
            <person name="Brockman W."/>
            <person name="Butler J."/>
            <person name="Chin C."/>
            <person name="Gnerre S."/>
            <person name="MacCallum I."/>
            <person name="Graves J.A."/>
            <person name="Ponting C.P."/>
            <person name="Breen M."/>
            <person name="Samollow P.B."/>
            <person name="Lander E.S."/>
            <person name="Lindblad-Toh K."/>
        </authorList>
    </citation>
    <scope>NUCLEOTIDE SEQUENCE [LARGE SCALE GENOMIC DNA]</scope>
</reference>
<dbReference type="AlphaFoldDB" id="F6W3U1"/>
<organism evidence="15 16">
    <name type="scientific">Monodelphis domestica</name>
    <name type="common">Gray short-tailed opossum</name>
    <dbReference type="NCBI Taxonomy" id="13616"/>
    <lineage>
        <taxon>Eukaryota</taxon>
        <taxon>Metazoa</taxon>
        <taxon>Chordata</taxon>
        <taxon>Craniata</taxon>
        <taxon>Vertebrata</taxon>
        <taxon>Euteleostomi</taxon>
        <taxon>Mammalia</taxon>
        <taxon>Metatheria</taxon>
        <taxon>Didelphimorphia</taxon>
        <taxon>Didelphidae</taxon>
        <taxon>Monodelphis</taxon>
    </lineage>
</organism>
<keyword evidence="6" id="KW-0391">Immunity</keyword>
<dbReference type="Pfam" id="PF15036">
    <property type="entry name" value="IL34"/>
    <property type="match status" value="1"/>
</dbReference>
<sequence>MCSWGQGQPTHMRSHWRERPPSLAAWIQLTIMPRGAGYLSLYFLVFFGPLLESEALKDQNKECIITGILRDKLQYRHRLRYMKHYFPIDYRIRVPYEGVLRLANITRLQQAEVSQPNLRYLWAALNCNTMEIIQNVLLEDHPSRNYIKEIHELLIYVQEIAKDLQVHPQVEKILTLANSGRDQKLVRPKALLDNCYKVMDLLYCLCCKESNIQNWEDCIVPQAQPHSHPPPPQCAGPATLLYHSAQAQTSPVGERAPRSPQVEADPSRKVRMGEERIIP</sequence>
<dbReference type="GO" id="GO:0008284">
    <property type="term" value="P:positive regulation of cell population proliferation"/>
    <property type="evidence" value="ECO:0000318"/>
    <property type="project" value="GO_Central"/>
</dbReference>
<feature type="compositionally biased region" description="Basic and acidic residues" evidence="14">
    <location>
        <begin position="265"/>
        <end position="279"/>
    </location>
</feature>
<comment type="subcellular location">
    <subcellularLocation>
        <location evidence="1">Secreted</location>
    </subcellularLocation>
</comment>
<accession>F6W3U1</accession>
<dbReference type="InterPro" id="IPR038328">
    <property type="entry name" value="IL-34_sf"/>
</dbReference>
<proteinExistence type="inferred from homology"/>
<dbReference type="GO" id="GO:0006954">
    <property type="term" value="P:inflammatory response"/>
    <property type="evidence" value="ECO:0007669"/>
    <property type="project" value="UniProtKB-KW"/>
</dbReference>
<evidence type="ECO:0000256" key="5">
    <source>
        <dbReference type="ARBA" id="ARBA00022729"/>
    </source>
</evidence>
<evidence type="ECO:0000256" key="13">
    <source>
        <dbReference type="ARBA" id="ARBA00072560"/>
    </source>
</evidence>
<dbReference type="GO" id="GO:0045087">
    <property type="term" value="P:innate immune response"/>
    <property type="evidence" value="ECO:0007669"/>
    <property type="project" value="UniProtKB-KW"/>
</dbReference>
<dbReference type="FunCoup" id="F6W3U1">
    <property type="interactions" value="259"/>
</dbReference>